<comment type="caution">
    <text evidence="11">The sequence shown here is derived from an EMBL/GenBank/DDBJ whole genome shotgun (WGS) entry which is preliminary data.</text>
</comment>
<dbReference type="InterPro" id="IPR015422">
    <property type="entry name" value="PyrdxlP-dep_Trfase_small"/>
</dbReference>
<feature type="domain" description="Aminotransferase class I/classII large" evidence="10">
    <location>
        <begin position="37"/>
        <end position="379"/>
    </location>
</feature>
<dbReference type="PANTHER" id="PTHR13693">
    <property type="entry name" value="CLASS II AMINOTRANSFERASE/8-AMINO-7-OXONONANOATE SYNTHASE"/>
    <property type="match status" value="1"/>
</dbReference>
<keyword evidence="11" id="KW-0012">Acyltransferase</keyword>
<evidence type="ECO:0000313" key="11">
    <source>
        <dbReference type="EMBL" id="MFD2277142.1"/>
    </source>
</evidence>
<name>A0ABW5E3E2_9BACT</name>
<evidence type="ECO:0000256" key="9">
    <source>
        <dbReference type="NCBIfam" id="TIGR00858"/>
    </source>
</evidence>
<gene>
    <name evidence="11" type="primary">bioF</name>
    <name evidence="11" type="ORF">ACFSQZ_11735</name>
</gene>
<dbReference type="InterPro" id="IPR050087">
    <property type="entry name" value="AON_synthase_class-II"/>
</dbReference>
<comment type="pathway">
    <text evidence="2">Cofactor biosynthesis; biotin biosynthesis.</text>
</comment>
<comment type="catalytic activity">
    <reaction evidence="8">
        <text>6-carboxyhexanoyl-[ACP] + L-alanine + H(+) = (8S)-8-amino-7-oxononanoate + holo-[ACP] + CO2</text>
        <dbReference type="Rhea" id="RHEA:42288"/>
        <dbReference type="Rhea" id="RHEA-COMP:9685"/>
        <dbReference type="Rhea" id="RHEA-COMP:9955"/>
        <dbReference type="ChEBI" id="CHEBI:15378"/>
        <dbReference type="ChEBI" id="CHEBI:16526"/>
        <dbReference type="ChEBI" id="CHEBI:57972"/>
        <dbReference type="ChEBI" id="CHEBI:64479"/>
        <dbReference type="ChEBI" id="CHEBI:78846"/>
        <dbReference type="ChEBI" id="CHEBI:149468"/>
        <dbReference type="EC" id="2.3.1.47"/>
    </reaction>
</comment>
<evidence type="ECO:0000256" key="6">
    <source>
        <dbReference type="ARBA" id="ARBA00022756"/>
    </source>
</evidence>
<proteinExistence type="predicted"/>
<dbReference type="EMBL" id="JBHUJC010000041">
    <property type="protein sequence ID" value="MFD2277142.1"/>
    <property type="molecule type" value="Genomic_DNA"/>
</dbReference>
<dbReference type="InterPro" id="IPR004723">
    <property type="entry name" value="AONS_Archaea/Proteobacteria"/>
</dbReference>
<evidence type="ECO:0000259" key="10">
    <source>
        <dbReference type="Pfam" id="PF00155"/>
    </source>
</evidence>
<keyword evidence="12" id="KW-1185">Reference proteome</keyword>
<protein>
    <recommendedName>
        <fullName evidence="4 9">8-amino-7-oxononanoate synthase</fullName>
        <ecNumber evidence="4 9">2.3.1.47</ecNumber>
    </recommendedName>
</protein>
<dbReference type="Gene3D" id="3.90.1150.10">
    <property type="entry name" value="Aspartate Aminotransferase, domain 1"/>
    <property type="match status" value="1"/>
</dbReference>
<evidence type="ECO:0000256" key="2">
    <source>
        <dbReference type="ARBA" id="ARBA00004746"/>
    </source>
</evidence>
<evidence type="ECO:0000256" key="4">
    <source>
        <dbReference type="ARBA" id="ARBA00013187"/>
    </source>
</evidence>
<comment type="cofactor">
    <cofactor evidence="1">
        <name>pyridoxal 5'-phosphate</name>
        <dbReference type="ChEBI" id="CHEBI:597326"/>
    </cofactor>
</comment>
<accession>A0ABW5E3E2</accession>
<dbReference type="CDD" id="cd06454">
    <property type="entry name" value="KBL_like"/>
    <property type="match status" value="1"/>
</dbReference>
<comment type="subunit">
    <text evidence="3">Homodimer.</text>
</comment>
<reference evidence="12" key="1">
    <citation type="journal article" date="2019" name="Int. J. Syst. Evol. Microbiol.">
        <title>The Global Catalogue of Microorganisms (GCM) 10K type strain sequencing project: providing services to taxonomists for standard genome sequencing and annotation.</title>
        <authorList>
            <consortium name="The Broad Institute Genomics Platform"/>
            <consortium name="The Broad Institute Genome Sequencing Center for Infectious Disease"/>
            <person name="Wu L."/>
            <person name="Ma J."/>
        </authorList>
    </citation>
    <scope>NUCLEOTIDE SEQUENCE [LARGE SCALE GENOMIC DNA]</scope>
    <source>
        <strain evidence="12">JCM 16545</strain>
    </source>
</reference>
<evidence type="ECO:0000256" key="1">
    <source>
        <dbReference type="ARBA" id="ARBA00001933"/>
    </source>
</evidence>
<dbReference type="NCBIfam" id="TIGR00858">
    <property type="entry name" value="bioF"/>
    <property type="match status" value="1"/>
</dbReference>
<dbReference type="RefSeq" id="WP_377094077.1">
    <property type="nucleotide sequence ID" value="NZ_JBHSJM010000001.1"/>
</dbReference>
<organism evidence="11 12">
    <name type="scientific">Rubritalea spongiae</name>
    <dbReference type="NCBI Taxonomy" id="430797"/>
    <lineage>
        <taxon>Bacteria</taxon>
        <taxon>Pseudomonadati</taxon>
        <taxon>Verrucomicrobiota</taxon>
        <taxon>Verrucomicrobiia</taxon>
        <taxon>Verrucomicrobiales</taxon>
        <taxon>Rubritaleaceae</taxon>
        <taxon>Rubritalea</taxon>
    </lineage>
</organism>
<dbReference type="PANTHER" id="PTHR13693:SF100">
    <property type="entry name" value="8-AMINO-7-OXONONANOATE SYNTHASE"/>
    <property type="match status" value="1"/>
</dbReference>
<keyword evidence="5 11" id="KW-0808">Transferase</keyword>
<sequence>MRHPEDELAELESASLKRNLRPVDSPQLPHFKVNGETLLNFASNDYLGLANHPSIKAAYQEALEQWGAGSGSSRLICGSLPPHRELETFLAEAKGTSAALVFSNGYATSVGTLSALLQKGDTVILDKLSHASLIDGARLSRATIRVFPHNDLTKLEKLLQSTTEKAPPHSRTIIVTESVFSMDGDISPLAEIIALKQKYGVLLLVDEAHGLGVYGKNGMGLSEHLDCSSDIDFHMGTLGKSAGVAGGYIACSQPYRELLANRARSFIYSTAPPPAQSAAALAALKLIHSDEGTQLREKLWANIRYFSELTQSPLASSAIIPWHIGDSASALALSNKLQHEYSILAPAVRYPTVPRNTARLRITLTAAHSNDDIKQLYHSLAAS</sequence>
<keyword evidence="6" id="KW-0093">Biotin biosynthesis</keyword>
<dbReference type="Pfam" id="PF00155">
    <property type="entry name" value="Aminotran_1_2"/>
    <property type="match status" value="1"/>
</dbReference>
<dbReference type="Gene3D" id="3.40.640.10">
    <property type="entry name" value="Type I PLP-dependent aspartate aminotransferase-like (Major domain)"/>
    <property type="match status" value="1"/>
</dbReference>
<evidence type="ECO:0000256" key="8">
    <source>
        <dbReference type="ARBA" id="ARBA00047715"/>
    </source>
</evidence>
<dbReference type="InterPro" id="IPR015424">
    <property type="entry name" value="PyrdxlP-dep_Trfase"/>
</dbReference>
<dbReference type="InterPro" id="IPR004839">
    <property type="entry name" value="Aminotransferase_I/II_large"/>
</dbReference>
<dbReference type="EC" id="2.3.1.47" evidence="4 9"/>
<evidence type="ECO:0000256" key="3">
    <source>
        <dbReference type="ARBA" id="ARBA00011738"/>
    </source>
</evidence>
<evidence type="ECO:0000256" key="5">
    <source>
        <dbReference type="ARBA" id="ARBA00022679"/>
    </source>
</evidence>
<dbReference type="GO" id="GO:0008710">
    <property type="term" value="F:8-amino-7-oxononanoate synthase activity"/>
    <property type="evidence" value="ECO:0007669"/>
    <property type="project" value="UniProtKB-EC"/>
</dbReference>
<dbReference type="Proteomes" id="UP001597297">
    <property type="component" value="Unassembled WGS sequence"/>
</dbReference>
<keyword evidence="7" id="KW-0663">Pyridoxal phosphate</keyword>
<dbReference type="InterPro" id="IPR015421">
    <property type="entry name" value="PyrdxlP-dep_Trfase_major"/>
</dbReference>
<evidence type="ECO:0000313" key="12">
    <source>
        <dbReference type="Proteomes" id="UP001597297"/>
    </source>
</evidence>
<dbReference type="SUPFAM" id="SSF53383">
    <property type="entry name" value="PLP-dependent transferases"/>
    <property type="match status" value="1"/>
</dbReference>
<evidence type="ECO:0000256" key="7">
    <source>
        <dbReference type="ARBA" id="ARBA00022898"/>
    </source>
</evidence>